<evidence type="ECO:0000256" key="5">
    <source>
        <dbReference type="ARBA" id="ARBA00022801"/>
    </source>
</evidence>
<evidence type="ECO:0000256" key="1">
    <source>
        <dbReference type="ARBA" id="ARBA00006620"/>
    </source>
</evidence>
<dbReference type="InterPro" id="IPR038570">
    <property type="entry name" value="HicA_sf"/>
</dbReference>
<dbReference type="AlphaFoldDB" id="A0A1F7J5S0"/>
<evidence type="ECO:0000313" key="8">
    <source>
        <dbReference type="EMBL" id="OGK50965.1"/>
    </source>
</evidence>
<keyword evidence="7" id="KW-0346">Stress response</keyword>
<dbReference type="GO" id="GO:0016787">
    <property type="term" value="F:hydrolase activity"/>
    <property type="evidence" value="ECO:0007669"/>
    <property type="project" value="UniProtKB-KW"/>
</dbReference>
<keyword evidence="3" id="KW-0540">Nuclease</keyword>
<dbReference type="Pfam" id="PF07927">
    <property type="entry name" value="HicA_toxin"/>
    <property type="match status" value="1"/>
</dbReference>
<keyword evidence="4" id="KW-0255">Endonuclease</keyword>
<evidence type="ECO:0000313" key="9">
    <source>
        <dbReference type="Proteomes" id="UP000178558"/>
    </source>
</evidence>
<name>A0A1F7J5S0_9BACT</name>
<gene>
    <name evidence="8" type="ORF">A3B50_01680</name>
</gene>
<dbReference type="SUPFAM" id="SSF54786">
    <property type="entry name" value="YcfA/nrd intein domain"/>
    <property type="match status" value="1"/>
</dbReference>
<protein>
    <recommendedName>
        <fullName evidence="10">Addiction module toxin, HicA family</fullName>
    </recommendedName>
</protein>
<evidence type="ECO:0000256" key="6">
    <source>
        <dbReference type="ARBA" id="ARBA00022884"/>
    </source>
</evidence>
<dbReference type="EMBL" id="MGAQ01000010">
    <property type="protein sequence ID" value="OGK50965.1"/>
    <property type="molecule type" value="Genomic_DNA"/>
</dbReference>
<keyword evidence="6" id="KW-0694">RNA-binding</keyword>
<reference evidence="8 9" key="1">
    <citation type="journal article" date="2016" name="Nat. Commun.">
        <title>Thousands of microbial genomes shed light on interconnected biogeochemical processes in an aquifer system.</title>
        <authorList>
            <person name="Anantharaman K."/>
            <person name="Brown C.T."/>
            <person name="Hug L.A."/>
            <person name="Sharon I."/>
            <person name="Castelle C.J."/>
            <person name="Probst A.J."/>
            <person name="Thomas B.C."/>
            <person name="Singh A."/>
            <person name="Wilkins M.J."/>
            <person name="Karaoz U."/>
            <person name="Brodie E.L."/>
            <person name="Williams K.H."/>
            <person name="Hubbard S.S."/>
            <person name="Banfield J.F."/>
        </authorList>
    </citation>
    <scope>NUCLEOTIDE SEQUENCE [LARGE SCALE GENOMIC DNA]</scope>
</reference>
<evidence type="ECO:0000256" key="7">
    <source>
        <dbReference type="ARBA" id="ARBA00023016"/>
    </source>
</evidence>
<evidence type="ECO:0000256" key="3">
    <source>
        <dbReference type="ARBA" id="ARBA00022722"/>
    </source>
</evidence>
<accession>A0A1F7J5S0</accession>
<keyword evidence="5" id="KW-0378">Hydrolase</keyword>
<dbReference type="GO" id="GO:0003729">
    <property type="term" value="F:mRNA binding"/>
    <property type="evidence" value="ECO:0007669"/>
    <property type="project" value="InterPro"/>
</dbReference>
<sequence length="77" mass="9409">MPYLTRVSWRVFERFLIKVGCKYVRQKGDHRIYWKVGLKRPIVLPMYKSLPVFIIKNNLRTLKINVEEYLKIVRKTK</sequence>
<dbReference type="InterPro" id="IPR012933">
    <property type="entry name" value="HicA_mRNA_interferase"/>
</dbReference>
<organism evidence="8 9">
    <name type="scientific">Candidatus Roizmanbacteria bacterium RIFCSPLOWO2_01_FULL_40_42</name>
    <dbReference type="NCBI Taxonomy" id="1802066"/>
    <lineage>
        <taxon>Bacteria</taxon>
        <taxon>Candidatus Roizmaniibacteriota</taxon>
    </lineage>
</organism>
<evidence type="ECO:0008006" key="10">
    <source>
        <dbReference type="Google" id="ProtNLM"/>
    </source>
</evidence>
<dbReference type="Proteomes" id="UP000178558">
    <property type="component" value="Unassembled WGS sequence"/>
</dbReference>
<comment type="caution">
    <text evidence="8">The sequence shown here is derived from an EMBL/GenBank/DDBJ whole genome shotgun (WGS) entry which is preliminary data.</text>
</comment>
<evidence type="ECO:0000256" key="2">
    <source>
        <dbReference type="ARBA" id="ARBA00022649"/>
    </source>
</evidence>
<evidence type="ECO:0000256" key="4">
    <source>
        <dbReference type="ARBA" id="ARBA00022759"/>
    </source>
</evidence>
<dbReference type="Gene3D" id="3.30.920.30">
    <property type="entry name" value="Hypothetical protein"/>
    <property type="match status" value="1"/>
</dbReference>
<comment type="similarity">
    <text evidence="1">Belongs to the HicA mRNA interferase family.</text>
</comment>
<dbReference type="GO" id="GO:0004519">
    <property type="term" value="F:endonuclease activity"/>
    <property type="evidence" value="ECO:0007669"/>
    <property type="project" value="UniProtKB-KW"/>
</dbReference>
<keyword evidence="2" id="KW-1277">Toxin-antitoxin system</keyword>
<proteinExistence type="inferred from homology"/>